<name>A0A2P2Q9R3_RHIMU</name>
<evidence type="ECO:0000313" key="1">
    <source>
        <dbReference type="EMBL" id="MBX63748.1"/>
    </source>
</evidence>
<dbReference type="EMBL" id="GGEC01083264">
    <property type="protein sequence ID" value="MBX63748.1"/>
    <property type="molecule type" value="Transcribed_RNA"/>
</dbReference>
<dbReference type="AlphaFoldDB" id="A0A2P2Q9R3"/>
<protein>
    <submittedName>
        <fullName evidence="1">Uncharacterized protein</fullName>
    </submittedName>
</protein>
<accession>A0A2P2Q9R3</accession>
<reference evidence="1" key="1">
    <citation type="submission" date="2018-02" db="EMBL/GenBank/DDBJ databases">
        <title>Rhizophora mucronata_Transcriptome.</title>
        <authorList>
            <person name="Meera S.P."/>
            <person name="Sreeshan A."/>
            <person name="Augustine A."/>
        </authorList>
    </citation>
    <scope>NUCLEOTIDE SEQUENCE</scope>
    <source>
        <tissue evidence="1">Leaf</tissue>
    </source>
</reference>
<proteinExistence type="predicted"/>
<organism evidence="1">
    <name type="scientific">Rhizophora mucronata</name>
    <name type="common">Asiatic mangrove</name>
    <dbReference type="NCBI Taxonomy" id="61149"/>
    <lineage>
        <taxon>Eukaryota</taxon>
        <taxon>Viridiplantae</taxon>
        <taxon>Streptophyta</taxon>
        <taxon>Embryophyta</taxon>
        <taxon>Tracheophyta</taxon>
        <taxon>Spermatophyta</taxon>
        <taxon>Magnoliopsida</taxon>
        <taxon>eudicotyledons</taxon>
        <taxon>Gunneridae</taxon>
        <taxon>Pentapetalae</taxon>
        <taxon>rosids</taxon>
        <taxon>fabids</taxon>
        <taxon>Malpighiales</taxon>
        <taxon>Rhizophoraceae</taxon>
        <taxon>Rhizophora</taxon>
    </lineage>
</organism>
<sequence>MKSCAFILIKMQMKEIRFSRIAAQKIIIIIKKEDFRMKLFEFGMDQMVIMII</sequence>